<dbReference type="GO" id="GO:0006281">
    <property type="term" value="P:DNA repair"/>
    <property type="evidence" value="ECO:0007669"/>
    <property type="project" value="TreeGrafter"/>
</dbReference>
<evidence type="ECO:0000313" key="3">
    <source>
        <dbReference type="Proteomes" id="UP000193920"/>
    </source>
</evidence>
<dbReference type="Pfam" id="PF13671">
    <property type="entry name" value="AAA_33"/>
    <property type="match status" value="1"/>
</dbReference>
<sequence>MTSRKRKLNDNKDKNNAKKLNVGMPDDWREEDTVLIKSYKTQSPNEKIAAFDLDETLIRPKGKNKFPKNADDWQFTYSFIPNKLKKLVEDGFRVVIFSNQNGFSRIDSKKNAKIKEEQFKIKINNIFKILDIPIMIFCAVEKDKFRKPCKGIWNTFLEKYNKVDINYEKSFYCGDAAGRPEGWKRGVKKDHSDNDRKFALNCNLKFYTPEEYFMNEKPATFKLVSDPNILKNRKIALFEPSDKPLIPEDKHIEMIIFVGYPGSGKSHFAKKYLLPKGYVHINQDTLKTADKCLKAAENELEMKHSVVIDNTNPSKDKRIKFIKIAKKLNIPVRCFKFETDEEISLHNNKYRQIVKDETLIPNIAYRFYNSNYSEPTLSEGYEEIKKINFIPSFDEKSQE</sequence>
<dbReference type="NCBIfam" id="TIGR01664">
    <property type="entry name" value="DNA-3'-Pase"/>
    <property type="match status" value="1"/>
</dbReference>
<dbReference type="Gene3D" id="3.40.50.300">
    <property type="entry name" value="P-loop containing nucleotide triphosphate hydrolases"/>
    <property type="match status" value="1"/>
</dbReference>
<reference evidence="2 3" key="1">
    <citation type="submission" date="2016-08" db="EMBL/GenBank/DDBJ databases">
        <title>A Parts List for Fungal Cellulosomes Revealed by Comparative Genomics.</title>
        <authorList>
            <consortium name="DOE Joint Genome Institute"/>
            <person name="Haitjema C.H."/>
            <person name="Gilmore S.P."/>
            <person name="Henske J.K."/>
            <person name="Solomon K.V."/>
            <person name="De Groot R."/>
            <person name="Kuo A."/>
            <person name="Mondo S.J."/>
            <person name="Salamov A.A."/>
            <person name="Labutti K."/>
            <person name="Zhao Z."/>
            <person name="Chiniquy J."/>
            <person name="Barry K."/>
            <person name="Brewer H.M."/>
            <person name="Purvine S.O."/>
            <person name="Wright A.T."/>
            <person name="Boxma B."/>
            <person name="Van Alen T."/>
            <person name="Hackstein J.H."/>
            <person name="Baker S.E."/>
            <person name="Grigoriev I.V."/>
            <person name="O'Malley M.A."/>
        </authorList>
    </citation>
    <scope>NUCLEOTIDE SEQUENCE [LARGE SCALE GENOMIC DNA]</scope>
    <source>
        <strain evidence="2 3">G1</strain>
    </source>
</reference>
<dbReference type="PANTHER" id="PTHR12083">
    <property type="entry name" value="BIFUNCTIONAL POLYNUCLEOTIDE PHOSPHATASE/KINASE"/>
    <property type="match status" value="1"/>
</dbReference>
<dbReference type="GO" id="GO:0046403">
    <property type="term" value="F:polynucleotide 3'-phosphatase activity"/>
    <property type="evidence" value="ECO:0007669"/>
    <property type="project" value="TreeGrafter"/>
</dbReference>
<feature type="region of interest" description="Disordered" evidence="1">
    <location>
        <begin position="1"/>
        <end position="23"/>
    </location>
</feature>
<protein>
    <submittedName>
        <fullName evidence="2">PNK3P-domain-containing protein</fullName>
    </submittedName>
</protein>
<dbReference type="EMBL" id="MCOG01000205">
    <property type="protein sequence ID" value="ORY26118.1"/>
    <property type="molecule type" value="Genomic_DNA"/>
</dbReference>
<evidence type="ECO:0000313" key="2">
    <source>
        <dbReference type="EMBL" id="ORY26118.1"/>
    </source>
</evidence>
<dbReference type="GO" id="GO:0003690">
    <property type="term" value="F:double-stranded DNA binding"/>
    <property type="evidence" value="ECO:0007669"/>
    <property type="project" value="TreeGrafter"/>
</dbReference>
<dbReference type="FunFam" id="3.40.50.300:FF:000737">
    <property type="entry name" value="Bifunctional polynucleotide phosphatase/kinase"/>
    <property type="match status" value="1"/>
</dbReference>
<dbReference type="SUPFAM" id="SSF56784">
    <property type="entry name" value="HAD-like"/>
    <property type="match status" value="1"/>
</dbReference>
<name>A0A1Y2AU46_9FUNG</name>
<dbReference type="SUPFAM" id="SSF52540">
    <property type="entry name" value="P-loop containing nucleoside triphosphate hydrolases"/>
    <property type="match status" value="1"/>
</dbReference>
<evidence type="ECO:0000256" key="1">
    <source>
        <dbReference type="SAM" id="MobiDB-lite"/>
    </source>
</evidence>
<keyword evidence="3" id="KW-1185">Reference proteome</keyword>
<dbReference type="Pfam" id="PF08645">
    <property type="entry name" value="PNK3P"/>
    <property type="match status" value="1"/>
</dbReference>
<dbReference type="FunFam" id="3.40.50.1000:FF:000078">
    <property type="entry name" value="Bifunctional polynucleotide phosphatase/kinase"/>
    <property type="match status" value="1"/>
</dbReference>
<gene>
    <name evidence="2" type="ORF">LY90DRAFT_388785</name>
</gene>
<dbReference type="InterPro" id="IPR006551">
    <property type="entry name" value="Polynucleotide_phosphatase"/>
</dbReference>
<dbReference type="InterPro" id="IPR027417">
    <property type="entry name" value="P-loop_NTPase"/>
</dbReference>
<accession>A0A1Y2AU46</accession>
<dbReference type="Gene3D" id="3.40.50.1000">
    <property type="entry name" value="HAD superfamily/HAD-like"/>
    <property type="match status" value="1"/>
</dbReference>
<dbReference type="AlphaFoldDB" id="A0A1Y2AU46"/>
<dbReference type="InterPro" id="IPR006549">
    <property type="entry name" value="HAD-SF_hydro_IIIA"/>
</dbReference>
<dbReference type="NCBIfam" id="TIGR01662">
    <property type="entry name" value="HAD-SF-IIIA"/>
    <property type="match status" value="1"/>
</dbReference>
<dbReference type="STRING" id="1754190.A0A1Y2AU46"/>
<comment type="caution">
    <text evidence="2">The sequence shown here is derived from an EMBL/GenBank/DDBJ whole genome shotgun (WGS) entry which is preliminary data.</text>
</comment>
<dbReference type="PANTHER" id="PTHR12083:SF9">
    <property type="entry name" value="BIFUNCTIONAL POLYNUCLEOTIDE PHOSPHATASE_KINASE"/>
    <property type="match status" value="1"/>
</dbReference>
<dbReference type="Proteomes" id="UP000193920">
    <property type="component" value="Unassembled WGS sequence"/>
</dbReference>
<dbReference type="InterPro" id="IPR023214">
    <property type="entry name" value="HAD_sf"/>
</dbReference>
<organism evidence="2 3">
    <name type="scientific">Neocallimastix californiae</name>
    <dbReference type="NCBI Taxonomy" id="1754190"/>
    <lineage>
        <taxon>Eukaryota</taxon>
        <taxon>Fungi</taxon>
        <taxon>Fungi incertae sedis</taxon>
        <taxon>Chytridiomycota</taxon>
        <taxon>Chytridiomycota incertae sedis</taxon>
        <taxon>Neocallimastigomycetes</taxon>
        <taxon>Neocallimastigales</taxon>
        <taxon>Neocallimastigaceae</taxon>
        <taxon>Neocallimastix</taxon>
    </lineage>
</organism>
<proteinExistence type="predicted"/>
<feature type="non-terminal residue" evidence="2">
    <location>
        <position position="399"/>
    </location>
</feature>
<dbReference type="GO" id="GO:0046404">
    <property type="term" value="F:ATP-dependent polydeoxyribonucleotide 5'-hydroxyl-kinase activity"/>
    <property type="evidence" value="ECO:0007669"/>
    <property type="project" value="TreeGrafter"/>
</dbReference>
<dbReference type="InterPro" id="IPR036412">
    <property type="entry name" value="HAD-like_sf"/>
</dbReference>
<dbReference type="OrthoDB" id="19045at2759"/>
<dbReference type="InterPro" id="IPR013954">
    <property type="entry name" value="PNK3P"/>
</dbReference>